<reference evidence="1 2" key="1">
    <citation type="submission" date="2020-05" db="EMBL/GenBank/DDBJ databases">
        <title>Genomic Encyclopedia of Type Strains, Phase IV (KMG-V): Genome sequencing to study the core and pangenomes of soil and plant-associated prokaryotes.</title>
        <authorList>
            <person name="Whitman W."/>
        </authorList>
    </citation>
    <scope>NUCLEOTIDE SEQUENCE [LARGE SCALE GENOMIC DNA]</scope>
    <source>
        <strain evidence="1 2">9A</strain>
    </source>
</reference>
<sequence>MARRSSVDVFCPSCRWEPTNVAFWGCTCGCRWNTFATAGVCPRCRRRWPDTQCPVCHVLSPHEEWYHRLAGLVADLLNGH</sequence>
<accession>A0ABX2FN02</accession>
<gene>
    <name evidence="1" type="ORF">HNP98_001356</name>
</gene>
<dbReference type="RefSeq" id="WP_173809284.1">
    <property type="nucleotide sequence ID" value="NZ_JABSNP010000005.1"/>
</dbReference>
<dbReference type="Proteomes" id="UP000779507">
    <property type="component" value="Unassembled WGS sequence"/>
</dbReference>
<evidence type="ECO:0000313" key="2">
    <source>
        <dbReference type="Proteomes" id="UP000779507"/>
    </source>
</evidence>
<evidence type="ECO:0000313" key="1">
    <source>
        <dbReference type="EMBL" id="NRT18535.1"/>
    </source>
</evidence>
<proteinExistence type="predicted"/>
<organism evidence="1 2">
    <name type="scientific">Hymenobacter caeli</name>
    <dbReference type="NCBI Taxonomy" id="2735894"/>
    <lineage>
        <taxon>Bacteria</taxon>
        <taxon>Pseudomonadati</taxon>
        <taxon>Bacteroidota</taxon>
        <taxon>Cytophagia</taxon>
        <taxon>Cytophagales</taxon>
        <taxon>Hymenobacteraceae</taxon>
        <taxon>Hymenobacter</taxon>
    </lineage>
</organism>
<protein>
    <submittedName>
        <fullName evidence="1">Amidophosphoribosyltransferase</fullName>
    </submittedName>
</protein>
<dbReference type="EMBL" id="JABSNP010000005">
    <property type="protein sequence ID" value="NRT18535.1"/>
    <property type="molecule type" value="Genomic_DNA"/>
</dbReference>
<name>A0ABX2FN02_9BACT</name>
<keyword evidence="2" id="KW-1185">Reference proteome</keyword>
<comment type="caution">
    <text evidence="1">The sequence shown here is derived from an EMBL/GenBank/DDBJ whole genome shotgun (WGS) entry which is preliminary data.</text>
</comment>